<protein>
    <submittedName>
        <fullName evidence="5">LPXTG-motif cell wall-anchored protein</fullName>
    </submittedName>
</protein>
<reference evidence="5 6" key="1">
    <citation type="submission" date="2023-07" db="EMBL/GenBank/DDBJ databases">
        <title>Sequencing the genomes of 1000 actinobacteria strains.</title>
        <authorList>
            <person name="Klenk H.-P."/>
        </authorList>
    </citation>
    <scope>NUCLEOTIDE SEQUENCE [LARGE SCALE GENOMIC DNA]</scope>
    <source>
        <strain evidence="5 6">DSM 44508</strain>
    </source>
</reference>
<dbReference type="RefSeq" id="WP_277104444.1">
    <property type="nucleotide sequence ID" value="NZ_BAAAJS010000025.1"/>
</dbReference>
<feature type="domain" description="DUF5979" evidence="4">
    <location>
        <begin position="680"/>
        <end position="790"/>
    </location>
</feature>
<feature type="region of interest" description="Disordered" evidence="1">
    <location>
        <begin position="1538"/>
        <end position="1597"/>
    </location>
</feature>
<feature type="domain" description="DUF5979" evidence="4">
    <location>
        <begin position="1392"/>
        <end position="1506"/>
    </location>
</feature>
<evidence type="ECO:0000259" key="4">
    <source>
        <dbReference type="Pfam" id="PF19407"/>
    </source>
</evidence>
<sequence>MNPLRSVLRKGLTVLVATTLLGTSVAVAPQVFAQGVDRTDEYGTSLEVIGGNPPANLSETQHLGKPLMAGETFRLKFNWSANGKTKPKKGDVLAVQLPAWMDPPLGSFSADRFTDCQVTPTKLLTCELTQLAEDANEGTVGGYFGFDVKALAAEVSNEDKDKIKFGGQTIHAYQYLTGDNAGTIGKKEAPTELSHEKIAAKTVKAGKPKHLGYRVVNGEKFALLRWDINTTVIDDSAGGRLEITDALEPVTITDPDTGKEIKIPQYVAPASAAVLQVVRRDAESVNSGTWSTRDDKLCAATGYGDKAQKVKCAEVVARTDKASTSLILTPGVRETVDIEGFDMGPTAFTKSTTAKITVNNVETGSAYRIAFYTLVPTDNLPENKGTVANPKARNTAEVNGMPYSSGDVEVHTDVFGASWGDLDSQKIVVKKQIDKPAGAEEPDKTEFTVTATQEGKTFENCTISEATQCEFIVAKDKPFVLTESPVTGSKFAWESTFEQPASQTDKKTPTPTFEPGKATLIPAGGEVYTLILKNSYKSAASKLKVNKKVALAEGADPAQAAELDKSAADANFSFTYSCTAPGKDAVSNDEGQPLSVTVANAGETKAIPEGATCEFTEVGNTVAGFAHEKMTVAVGDPSKGLTATVKEGSTNTFTVTGVPQSDEPLELTVTNTYSKDAGAFTLSKKFEGIDAKDAKLVAKTFNFTYTCGDALKDEPLAIVAKDGQWQSATSKPVPTGQECVIKETAPEEVEGWVWLGSKGADGAVAKDTTITVPAAKKGEVAQVVSTNVYERAKTTFTVAKKLEGEAKDDPKVTAAKFGFTYTCTVDGKAVEIAEPNFEITGAAEWTSPEVPVGAECVVEETKAEIPGFTWAEKPAAGAKVTKSINELAVADNKVEFTNTYTRDTGTFTLTKNFEGIDAKDAKLVAKTFNFTYTCGDALKDEKLVIEAKDGVWASATSKPVPTGQECTITEAAPEEIEGWVWLGSKGADGAVAKDTTITVPAGTKDQVQAVTATNVYERAKTTFTVAKKLEGDAKDHAKVTAAKFGFTYTCTVDGKAVEIDKPNFEITGASEWTSPEIPVGAECVVEETKAEIPGFIWAEKPAAGAKVTKTINELAVADNKVEFTNTYALDARSVKISKKVAVAQPEPAQADNEFVAEAAEVAKDKDFNFRVVCTSALVEENKVDKEFTLKDGATETIENVPADAVCVITENDPAVKDASLTVSAATGEVDKLGESTVVAEVEKTEAATNVEVVKDLRFGKNNAEVAVTNAYAAHTGTLTVAKQLEGTAAKHPVAQNAQFDVTVICAQDGTEYLNKDVKVSAKKNFVFKGIRPHSECTVAEKLDDAAIAELEKQGLRVNKEASAKVSEIPAVTKDQPNAVVTVTNTIDELGKISVTKVLAGLTGENQGKDREFTITATWKEGEGDAAVEKTQELKVRAGETNIELPALPVGTEVTLVETMPEDSALAAWKTPEYFGEKVTDSGANKAVVVVTPDTFGEALAVTVRNTANPPAWWLLIGLVPVLGTLVAAFAPKMPPAPATPVAPQAPQGAGQVAPQAPQGAGQVAPQAPSKGIAKQPTQAPSKGIAKGEQATPATQAKSQRQLAQTGASVLAVLLIGLILAVLGVFLIRRKNS</sequence>
<keyword evidence="3" id="KW-0732">Signal</keyword>
<evidence type="ECO:0000313" key="6">
    <source>
        <dbReference type="Proteomes" id="UP001183619"/>
    </source>
</evidence>
<dbReference type="Proteomes" id="UP001183619">
    <property type="component" value="Unassembled WGS sequence"/>
</dbReference>
<evidence type="ECO:0000256" key="2">
    <source>
        <dbReference type="SAM" id="Phobius"/>
    </source>
</evidence>
<comment type="caution">
    <text evidence="5">The sequence shown here is derived from an EMBL/GenBank/DDBJ whole genome shotgun (WGS) entry which is preliminary data.</text>
</comment>
<accession>A0ABU2B717</accession>
<name>A0ABU2B717_9CORY</name>
<evidence type="ECO:0000256" key="1">
    <source>
        <dbReference type="SAM" id="MobiDB-lite"/>
    </source>
</evidence>
<feature type="signal peptide" evidence="3">
    <location>
        <begin position="1"/>
        <end position="33"/>
    </location>
</feature>
<dbReference type="Pfam" id="PF19407">
    <property type="entry name" value="DUF5979"/>
    <property type="match status" value="8"/>
</dbReference>
<keyword evidence="2" id="KW-0812">Transmembrane</keyword>
<evidence type="ECO:0000313" key="5">
    <source>
        <dbReference type="EMBL" id="MDR7353819.1"/>
    </source>
</evidence>
<dbReference type="InterPro" id="IPR046022">
    <property type="entry name" value="DUF5979"/>
</dbReference>
<feature type="domain" description="DUF5979" evidence="4">
    <location>
        <begin position="1023"/>
        <end position="1128"/>
    </location>
</feature>
<feature type="domain" description="DUF5979" evidence="4">
    <location>
        <begin position="1156"/>
        <end position="1244"/>
    </location>
</feature>
<feature type="chain" id="PRO_5045920568" evidence="3">
    <location>
        <begin position="34"/>
        <end position="1632"/>
    </location>
</feature>
<dbReference type="Gene3D" id="2.60.40.1280">
    <property type="match status" value="1"/>
</dbReference>
<gene>
    <name evidence="5" type="ORF">J2S37_000357</name>
</gene>
<dbReference type="EMBL" id="JAVDYF010000001">
    <property type="protein sequence ID" value="MDR7353819.1"/>
    <property type="molecule type" value="Genomic_DNA"/>
</dbReference>
<dbReference type="Gene3D" id="2.60.40.1140">
    <property type="entry name" value="Collagen-binding surface protein Cna, B-type domain"/>
    <property type="match status" value="1"/>
</dbReference>
<feature type="compositionally biased region" description="Low complexity" evidence="1">
    <location>
        <begin position="1541"/>
        <end position="1568"/>
    </location>
</feature>
<proteinExistence type="predicted"/>
<feature type="domain" description="DUF5979" evidence="4">
    <location>
        <begin position="796"/>
        <end position="901"/>
    </location>
</feature>
<keyword evidence="2" id="KW-1133">Transmembrane helix</keyword>
<evidence type="ECO:0000256" key="3">
    <source>
        <dbReference type="SAM" id="SignalP"/>
    </source>
</evidence>
<feature type="domain" description="DUF5979" evidence="4">
    <location>
        <begin position="544"/>
        <end position="674"/>
    </location>
</feature>
<feature type="domain" description="DUF5979" evidence="4">
    <location>
        <begin position="1278"/>
        <end position="1386"/>
    </location>
</feature>
<dbReference type="InterPro" id="IPR011252">
    <property type="entry name" value="Fibrogen-bd_dom1"/>
</dbReference>
<organism evidence="5 6">
    <name type="scientific">Corynebacterium felinum</name>
    <dbReference type="NCBI Taxonomy" id="131318"/>
    <lineage>
        <taxon>Bacteria</taxon>
        <taxon>Bacillati</taxon>
        <taxon>Actinomycetota</taxon>
        <taxon>Actinomycetes</taxon>
        <taxon>Mycobacteriales</taxon>
        <taxon>Corynebacteriaceae</taxon>
        <taxon>Corynebacterium</taxon>
    </lineage>
</organism>
<keyword evidence="6" id="KW-1185">Reference proteome</keyword>
<dbReference type="NCBIfam" id="TIGR01167">
    <property type="entry name" value="LPXTG_anchor"/>
    <property type="match status" value="1"/>
</dbReference>
<feature type="domain" description="DUF5979" evidence="4">
    <location>
        <begin position="907"/>
        <end position="1017"/>
    </location>
</feature>
<keyword evidence="2" id="KW-0472">Membrane</keyword>
<feature type="transmembrane region" description="Helical" evidence="2">
    <location>
        <begin position="1607"/>
        <end position="1627"/>
    </location>
</feature>